<comment type="similarity">
    <text evidence="1">Belongs to the DnaB/DnaD family.</text>
</comment>
<reference evidence="6" key="1">
    <citation type="journal article" date="2019" name="Int. J. Syst. Evol. Microbiol.">
        <title>The Global Catalogue of Microorganisms (GCM) 10K type strain sequencing project: providing services to taxonomists for standard genome sequencing and annotation.</title>
        <authorList>
            <consortium name="The Broad Institute Genomics Platform"/>
            <consortium name="The Broad Institute Genome Sequencing Center for Infectious Disease"/>
            <person name="Wu L."/>
            <person name="Ma J."/>
        </authorList>
    </citation>
    <scope>NUCLEOTIDE SEQUENCE [LARGE SCALE GENOMIC DNA]</scope>
    <source>
        <strain evidence="6">CCM 8979</strain>
    </source>
</reference>
<dbReference type="Pfam" id="PF25888">
    <property type="entry name" value="WHD_DnaB"/>
    <property type="match status" value="1"/>
</dbReference>
<evidence type="ECO:0000313" key="5">
    <source>
        <dbReference type="EMBL" id="MFD1455614.1"/>
    </source>
</evidence>
<dbReference type="EMBL" id="JBHTOD010000005">
    <property type="protein sequence ID" value="MFD1455614.1"/>
    <property type="molecule type" value="Genomic_DNA"/>
</dbReference>
<evidence type="ECO:0000256" key="1">
    <source>
        <dbReference type="ARBA" id="ARBA00093462"/>
    </source>
</evidence>
<gene>
    <name evidence="5" type="ORF">ACFQ44_07910</name>
</gene>
<name>A0ABW4D238_9LACO</name>
<evidence type="ECO:0000259" key="4">
    <source>
        <dbReference type="Pfam" id="PF25888"/>
    </source>
</evidence>
<accession>A0ABW4D238</accession>
<feature type="compositionally biased region" description="Polar residues" evidence="2">
    <location>
        <begin position="426"/>
        <end position="442"/>
    </location>
</feature>
<proteinExistence type="inferred from homology"/>
<evidence type="ECO:0000259" key="3">
    <source>
        <dbReference type="Pfam" id="PF07261"/>
    </source>
</evidence>
<dbReference type="InterPro" id="IPR058660">
    <property type="entry name" value="WHD_DnaB"/>
</dbReference>
<feature type="region of interest" description="Disordered" evidence="2">
    <location>
        <begin position="393"/>
        <end position="443"/>
    </location>
</feature>
<dbReference type="InterPro" id="IPR006343">
    <property type="entry name" value="DnaB/C_C"/>
</dbReference>
<comment type="caution">
    <text evidence="5">The sequence shown here is derived from an EMBL/GenBank/DDBJ whole genome shotgun (WGS) entry which is preliminary data.</text>
</comment>
<feature type="domain" description="DnaB/C C-terminal" evidence="3">
    <location>
        <begin position="316"/>
        <end position="391"/>
    </location>
</feature>
<evidence type="ECO:0000313" key="6">
    <source>
        <dbReference type="Proteomes" id="UP001597189"/>
    </source>
</evidence>
<feature type="compositionally biased region" description="Basic and acidic residues" evidence="2">
    <location>
        <begin position="415"/>
        <end position="424"/>
    </location>
</feature>
<evidence type="ECO:0000256" key="2">
    <source>
        <dbReference type="SAM" id="MobiDB-lite"/>
    </source>
</evidence>
<protein>
    <submittedName>
        <fullName evidence="5">Replication initiation and membrane attachment family protein</fullName>
    </submittedName>
</protein>
<feature type="domain" description="Replicative helicase loading/DNA remodeling protein DnaB N-terminal winged helix" evidence="4">
    <location>
        <begin position="9"/>
        <end position="241"/>
    </location>
</feature>
<dbReference type="Pfam" id="PF07261">
    <property type="entry name" value="DnaB_2"/>
    <property type="match status" value="1"/>
</dbReference>
<dbReference type="Proteomes" id="UP001597189">
    <property type="component" value="Unassembled WGS sequence"/>
</dbReference>
<dbReference type="RefSeq" id="WP_203645320.1">
    <property type="nucleotide sequence ID" value="NZ_BOLN01000005.1"/>
</dbReference>
<keyword evidence="6" id="KW-1185">Reference proteome</keyword>
<sequence length="460" mass="51624">MEDSWHQLKPRTGFLVRLADRLTDQSWQTLTQLYQPIIGPSAAGLYSALFWLPERATYKRHATLLGLLGMDLAHFYEARLRLEAAGLLTTKVKTANELTSFVYELRAPLQPADFFRDDLLSVQLLGVVGEEVYRSLVTHNTPQTTDSADEVDITKNFLDVFHVDGQELKQLPAAITATRDELPVDAGAPVLKGTNHDDFDFKLLGDILEHSFIDTRALRSQRQLLLTEHATYGLDEVTMARYVGEATDLATNQFDPEQFKRVIAQSFGQQHRAQPAASEQTPSAAALAQAPTDQHLSSAEQALIKVANTTVPAVFLQAIKQKRGGYITDGEQRIIRDQVSRQLFPQSVLNVLIYHMLVDSDKPTLSKALMDSIANDWSMKKIQTPQAAIKEIREHQQTASKPRRSRNRQPTVKETLPDWAKKPAEAQSQTTQAKLSPAQQQKLQERIARLQERTADGKEE</sequence>
<organism evidence="5 6">
    <name type="scientific">Levilactobacillus lanxiensis</name>
    <dbReference type="NCBI Taxonomy" id="2799568"/>
    <lineage>
        <taxon>Bacteria</taxon>
        <taxon>Bacillati</taxon>
        <taxon>Bacillota</taxon>
        <taxon>Bacilli</taxon>
        <taxon>Lactobacillales</taxon>
        <taxon>Lactobacillaceae</taxon>
        <taxon>Levilactobacillus</taxon>
    </lineage>
</organism>